<keyword evidence="1" id="KW-0732">Signal</keyword>
<dbReference type="AlphaFoldDB" id="A0A5B6TCP0"/>
<dbReference type="OrthoDB" id="6886737at2"/>
<evidence type="ECO:0000313" key="3">
    <source>
        <dbReference type="Proteomes" id="UP000324133"/>
    </source>
</evidence>
<reference evidence="2 3" key="1">
    <citation type="submission" date="2019-07" db="EMBL/GenBank/DDBJ databases">
        <title>Rufibacter sp. nov., isolated from lake sediment.</title>
        <authorList>
            <person name="Qu J.-H."/>
        </authorList>
    </citation>
    <scope>NUCLEOTIDE SEQUENCE [LARGE SCALE GENOMIC DNA]</scope>
    <source>
        <strain evidence="2 3">NBS58-1</strain>
    </source>
</reference>
<dbReference type="InterPro" id="IPR019546">
    <property type="entry name" value="TAT_signal_bac_arc"/>
</dbReference>
<dbReference type="RefSeq" id="WP_149092723.1">
    <property type="nucleotide sequence ID" value="NZ_VKKY01000003.1"/>
</dbReference>
<dbReference type="NCBIfam" id="TIGR01409">
    <property type="entry name" value="TAT_signal_seq"/>
    <property type="match status" value="1"/>
</dbReference>
<evidence type="ECO:0000256" key="1">
    <source>
        <dbReference type="SAM" id="SignalP"/>
    </source>
</evidence>
<dbReference type="EMBL" id="VKKY01000003">
    <property type="protein sequence ID" value="KAA3436784.1"/>
    <property type="molecule type" value="Genomic_DNA"/>
</dbReference>
<name>A0A5B6TCP0_9BACT</name>
<organism evidence="2 3">
    <name type="scientific">Rufibacter hautae</name>
    <dbReference type="NCBI Taxonomy" id="2595005"/>
    <lineage>
        <taxon>Bacteria</taxon>
        <taxon>Pseudomonadati</taxon>
        <taxon>Bacteroidota</taxon>
        <taxon>Cytophagia</taxon>
        <taxon>Cytophagales</taxon>
        <taxon>Hymenobacteraceae</taxon>
        <taxon>Rufibacter</taxon>
    </lineage>
</organism>
<evidence type="ECO:0000313" key="2">
    <source>
        <dbReference type="EMBL" id="KAA3436784.1"/>
    </source>
</evidence>
<sequence length="142" mass="15977">MNRRNFLRLTGLAGAALVALPSLGFMSTSIKDAAVGIITKELSYLKLDKKGVEQFVDDYFKGHYINSSLKTQINLKSCYYLGVDANESRLLSKLVHNYLTSTDFFLNKMDESKTVKYIGVNKSYKMPCSNPFSSFYYPPATV</sequence>
<proteinExistence type="predicted"/>
<comment type="caution">
    <text evidence="2">The sequence shown here is derived from an EMBL/GenBank/DDBJ whole genome shotgun (WGS) entry which is preliminary data.</text>
</comment>
<feature type="chain" id="PRO_5023145186" evidence="1">
    <location>
        <begin position="25"/>
        <end position="142"/>
    </location>
</feature>
<feature type="signal peptide" evidence="1">
    <location>
        <begin position="1"/>
        <end position="24"/>
    </location>
</feature>
<protein>
    <submittedName>
        <fullName evidence="2">Twin-arginine translocation signal domain-containing protein</fullName>
    </submittedName>
</protein>
<accession>A0A5B6TCP0</accession>
<dbReference type="Proteomes" id="UP000324133">
    <property type="component" value="Unassembled WGS sequence"/>
</dbReference>
<keyword evidence="3" id="KW-1185">Reference proteome</keyword>
<gene>
    <name evidence="2" type="ORF">FOA19_20625</name>
</gene>